<evidence type="ECO:0000256" key="2">
    <source>
        <dbReference type="RuleBase" id="RU000682"/>
    </source>
</evidence>
<dbReference type="GO" id="GO:0005634">
    <property type="term" value="C:nucleus"/>
    <property type="evidence" value="ECO:0007669"/>
    <property type="project" value="UniProtKB-SubCell"/>
</dbReference>
<dbReference type="Gene3D" id="1.10.10.60">
    <property type="entry name" value="Homeodomain-like"/>
    <property type="match status" value="1"/>
</dbReference>
<evidence type="ECO:0000313" key="5">
    <source>
        <dbReference type="EMBL" id="GAQ82497.1"/>
    </source>
</evidence>
<protein>
    <recommendedName>
        <fullName evidence="4">Homeobox domain-containing protein</fullName>
    </recommendedName>
</protein>
<reference evidence="5 6" key="1">
    <citation type="journal article" date="2014" name="Nat. Commun.">
        <title>Klebsormidium flaccidum genome reveals primary factors for plant terrestrial adaptation.</title>
        <authorList>
            <person name="Hori K."/>
            <person name="Maruyama F."/>
            <person name="Fujisawa T."/>
            <person name="Togashi T."/>
            <person name="Yamamoto N."/>
            <person name="Seo M."/>
            <person name="Sato S."/>
            <person name="Yamada T."/>
            <person name="Mori H."/>
            <person name="Tajima N."/>
            <person name="Moriyama T."/>
            <person name="Ikeuchi M."/>
            <person name="Watanabe M."/>
            <person name="Wada H."/>
            <person name="Kobayashi K."/>
            <person name="Saito M."/>
            <person name="Masuda T."/>
            <person name="Sasaki-Sekimoto Y."/>
            <person name="Mashiguchi K."/>
            <person name="Awai K."/>
            <person name="Shimojima M."/>
            <person name="Masuda S."/>
            <person name="Iwai M."/>
            <person name="Nobusawa T."/>
            <person name="Narise T."/>
            <person name="Kondo S."/>
            <person name="Saito H."/>
            <person name="Sato R."/>
            <person name="Murakawa M."/>
            <person name="Ihara Y."/>
            <person name="Oshima-Yamada Y."/>
            <person name="Ohtaka K."/>
            <person name="Satoh M."/>
            <person name="Sonobe K."/>
            <person name="Ishii M."/>
            <person name="Ohtani R."/>
            <person name="Kanamori-Sato M."/>
            <person name="Honoki R."/>
            <person name="Miyazaki D."/>
            <person name="Mochizuki H."/>
            <person name="Umetsu J."/>
            <person name="Higashi K."/>
            <person name="Shibata D."/>
            <person name="Kamiya Y."/>
            <person name="Sato N."/>
            <person name="Nakamura Y."/>
            <person name="Tabata S."/>
            <person name="Ida S."/>
            <person name="Kurokawa K."/>
            <person name="Ohta H."/>
        </authorList>
    </citation>
    <scope>NUCLEOTIDE SEQUENCE [LARGE SCALE GENOMIC DNA]</scope>
    <source>
        <strain evidence="5 6">NIES-2285</strain>
    </source>
</reference>
<dbReference type="InterPro" id="IPR009057">
    <property type="entry name" value="Homeodomain-like_sf"/>
</dbReference>
<dbReference type="SUPFAM" id="SSF46689">
    <property type="entry name" value="Homeodomain-like"/>
    <property type="match status" value="1"/>
</dbReference>
<keyword evidence="1 2" id="KW-0238">DNA-binding</keyword>
<evidence type="ECO:0000256" key="1">
    <source>
        <dbReference type="PROSITE-ProRule" id="PRU00108"/>
    </source>
</evidence>
<feature type="DNA-binding region" description="Homeobox" evidence="1">
    <location>
        <begin position="197"/>
        <end position="256"/>
    </location>
</feature>
<keyword evidence="1 2" id="KW-0371">Homeobox</keyword>
<dbReference type="AlphaFoldDB" id="A0A0U9HJL0"/>
<proteinExistence type="predicted"/>
<dbReference type="InterPro" id="IPR001356">
    <property type="entry name" value="HD"/>
</dbReference>
<dbReference type="SMART" id="SM00389">
    <property type="entry name" value="HOX"/>
    <property type="match status" value="1"/>
</dbReference>
<gene>
    <name evidence="5" type="ORF">KFL_001130160</name>
</gene>
<dbReference type="Proteomes" id="UP000054558">
    <property type="component" value="Unassembled WGS sequence"/>
</dbReference>
<sequence>MARSQIAPSNIPETLEWLDAISSFPSSHVPTSSPFEIFSSNQQGQDYHDWNFVSKQLAPSRKHPSYAEHVEGGFKLCIEGADAWGDFGGLRQEKGQERDWEEHELNAMLAKTWQHVPKNLQEDVKAFSRTVRERLDALTLELVLKVKEDSIEPDEKQVPGDESRCYVLSAAEKRTLKDSLKAKFGHQIAAADADLYEKDRNEPLPPAARAEMKAEYAHEMYPSTAWKQALATKYSLTNRQVNDWFNNERKRRPHPGGAGGKVAAAGPRRAPRRGPRVSLAESEDDASD</sequence>
<dbReference type="PROSITE" id="PS50071">
    <property type="entry name" value="HOMEOBOX_2"/>
    <property type="match status" value="1"/>
</dbReference>
<comment type="subcellular location">
    <subcellularLocation>
        <location evidence="1 2">Nucleus</location>
    </subcellularLocation>
</comment>
<dbReference type="GO" id="GO:0003677">
    <property type="term" value="F:DNA binding"/>
    <property type="evidence" value="ECO:0007669"/>
    <property type="project" value="UniProtKB-UniRule"/>
</dbReference>
<dbReference type="EMBL" id="DF237062">
    <property type="protein sequence ID" value="GAQ82497.1"/>
    <property type="molecule type" value="Genomic_DNA"/>
</dbReference>
<organism evidence="5 6">
    <name type="scientific">Klebsormidium nitens</name>
    <name type="common">Green alga</name>
    <name type="synonym">Ulothrix nitens</name>
    <dbReference type="NCBI Taxonomy" id="105231"/>
    <lineage>
        <taxon>Eukaryota</taxon>
        <taxon>Viridiplantae</taxon>
        <taxon>Streptophyta</taxon>
        <taxon>Klebsormidiophyceae</taxon>
        <taxon>Klebsormidiales</taxon>
        <taxon>Klebsormidiaceae</taxon>
        <taxon>Klebsormidium</taxon>
    </lineage>
</organism>
<evidence type="ECO:0000256" key="3">
    <source>
        <dbReference type="SAM" id="MobiDB-lite"/>
    </source>
</evidence>
<accession>A0A0U9HJL0</accession>
<dbReference type="Pfam" id="PF00046">
    <property type="entry name" value="Homeodomain"/>
    <property type="match status" value="1"/>
</dbReference>
<feature type="domain" description="Homeobox" evidence="4">
    <location>
        <begin position="195"/>
        <end position="255"/>
    </location>
</feature>
<keyword evidence="6" id="KW-1185">Reference proteome</keyword>
<name>A0A0U9HJL0_KLENI</name>
<evidence type="ECO:0000259" key="4">
    <source>
        <dbReference type="PROSITE" id="PS50071"/>
    </source>
</evidence>
<evidence type="ECO:0000313" key="6">
    <source>
        <dbReference type="Proteomes" id="UP000054558"/>
    </source>
</evidence>
<feature type="region of interest" description="Disordered" evidence="3">
    <location>
        <begin position="241"/>
        <end position="288"/>
    </location>
</feature>
<dbReference type="CDD" id="cd00086">
    <property type="entry name" value="homeodomain"/>
    <property type="match status" value="1"/>
</dbReference>
<keyword evidence="1 2" id="KW-0539">Nucleus</keyword>